<sequence>MVDPSDNSTTTSIPDGYAPGVICEYPTTTTTSTTTLPTPPPFDQDTPNTANYHNHNMKFAAGTVDNEDNSHKLNKKKSLAGKGLNASLLKMEKIRSIMQIFKKYVY</sequence>
<proteinExistence type="predicted"/>
<accession>A0A7J6NAF4</accession>
<dbReference type="Proteomes" id="UP000541610">
    <property type="component" value="Unassembled WGS sequence"/>
</dbReference>
<reference evidence="2 3" key="1">
    <citation type="submission" date="2020-04" db="EMBL/GenBank/DDBJ databases">
        <title>Perkinsus olseni comparative genomics.</title>
        <authorList>
            <person name="Bogema D.R."/>
        </authorList>
    </citation>
    <scope>NUCLEOTIDE SEQUENCE [LARGE SCALE GENOMIC DNA]</scope>
    <source>
        <strain evidence="2">00978-12</strain>
    </source>
</reference>
<dbReference type="AlphaFoldDB" id="A0A7J6NAF4"/>
<organism evidence="2 3">
    <name type="scientific">Perkinsus olseni</name>
    <name type="common">Perkinsus atlanticus</name>
    <dbReference type="NCBI Taxonomy" id="32597"/>
    <lineage>
        <taxon>Eukaryota</taxon>
        <taxon>Sar</taxon>
        <taxon>Alveolata</taxon>
        <taxon>Perkinsozoa</taxon>
        <taxon>Perkinsea</taxon>
        <taxon>Perkinsida</taxon>
        <taxon>Perkinsidae</taxon>
        <taxon>Perkinsus</taxon>
    </lineage>
</organism>
<protein>
    <submittedName>
        <fullName evidence="2">Uncharacterized protein</fullName>
    </submittedName>
</protein>
<feature type="non-terminal residue" evidence="2">
    <location>
        <position position="106"/>
    </location>
</feature>
<dbReference type="EMBL" id="JABANP010000564">
    <property type="protein sequence ID" value="KAF4680882.1"/>
    <property type="molecule type" value="Genomic_DNA"/>
</dbReference>
<feature type="region of interest" description="Disordered" evidence="1">
    <location>
        <begin position="28"/>
        <end position="51"/>
    </location>
</feature>
<comment type="caution">
    <text evidence="2">The sequence shown here is derived from an EMBL/GenBank/DDBJ whole genome shotgun (WGS) entry which is preliminary data.</text>
</comment>
<evidence type="ECO:0000256" key="1">
    <source>
        <dbReference type="SAM" id="MobiDB-lite"/>
    </source>
</evidence>
<gene>
    <name evidence="2" type="ORF">FOZ60_012863</name>
</gene>
<evidence type="ECO:0000313" key="3">
    <source>
        <dbReference type="Proteomes" id="UP000541610"/>
    </source>
</evidence>
<name>A0A7J6NAF4_PEROL</name>
<evidence type="ECO:0000313" key="2">
    <source>
        <dbReference type="EMBL" id="KAF4680882.1"/>
    </source>
</evidence>